<dbReference type="Pfam" id="PF07727">
    <property type="entry name" value="RVT_2"/>
    <property type="match status" value="1"/>
</dbReference>
<sequence>MVEEIKALEENNTWTLVPLPKNKRPIACKWVYKLKHKVDGTIDRHKAQLVAKDYTQQVGVDFKDTFSPVAKLTTVRTLLAVVAIKNWQLI</sequence>
<feature type="domain" description="Reverse transcriptase Ty1/copia-type" evidence="1">
    <location>
        <begin position="11"/>
        <end position="88"/>
    </location>
</feature>
<dbReference type="Proteomes" id="UP000075243">
    <property type="component" value="Chromosome 3"/>
</dbReference>
<dbReference type="AlphaFoldDB" id="A0A151TTU1"/>
<gene>
    <name evidence="2" type="ORF">KK1_009693</name>
</gene>
<reference evidence="2 3" key="1">
    <citation type="journal article" date="2012" name="Nat. Biotechnol.">
        <title>Draft genome sequence of pigeonpea (Cajanus cajan), an orphan legume crop of resource-poor farmers.</title>
        <authorList>
            <person name="Varshney R.K."/>
            <person name="Chen W."/>
            <person name="Li Y."/>
            <person name="Bharti A.K."/>
            <person name="Saxena R.K."/>
            <person name="Schlueter J.A."/>
            <person name="Donoghue M.T."/>
            <person name="Azam S."/>
            <person name="Fan G."/>
            <person name="Whaley A.M."/>
            <person name="Farmer A.D."/>
            <person name="Sheridan J."/>
            <person name="Iwata A."/>
            <person name="Tuteja R."/>
            <person name="Penmetsa R.V."/>
            <person name="Wu W."/>
            <person name="Upadhyaya H.D."/>
            <person name="Yang S.P."/>
            <person name="Shah T."/>
            <person name="Saxena K.B."/>
            <person name="Michael T."/>
            <person name="McCombie W.R."/>
            <person name="Yang B."/>
            <person name="Zhang G."/>
            <person name="Yang H."/>
            <person name="Wang J."/>
            <person name="Spillane C."/>
            <person name="Cook D.R."/>
            <person name="May G.D."/>
            <person name="Xu X."/>
            <person name="Jackson S.A."/>
        </authorList>
    </citation>
    <scope>NUCLEOTIDE SEQUENCE [LARGE SCALE GENOMIC DNA]</scope>
    <source>
        <strain evidence="3">cv. Asha</strain>
    </source>
</reference>
<evidence type="ECO:0000313" key="3">
    <source>
        <dbReference type="Proteomes" id="UP000075243"/>
    </source>
</evidence>
<keyword evidence="3" id="KW-1185">Reference proteome</keyword>
<organism evidence="2 3">
    <name type="scientific">Cajanus cajan</name>
    <name type="common">Pigeon pea</name>
    <name type="synonym">Cajanus indicus</name>
    <dbReference type="NCBI Taxonomy" id="3821"/>
    <lineage>
        <taxon>Eukaryota</taxon>
        <taxon>Viridiplantae</taxon>
        <taxon>Streptophyta</taxon>
        <taxon>Embryophyta</taxon>
        <taxon>Tracheophyta</taxon>
        <taxon>Spermatophyta</taxon>
        <taxon>Magnoliopsida</taxon>
        <taxon>eudicotyledons</taxon>
        <taxon>Gunneridae</taxon>
        <taxon>Pentapetalae</taxon>
        <taxon>rosids</taxon>
        <taxon>fabids</taxon>
        <taxon>Fabales</taxon>
        <taxon>Fabaceae</taxon>
        <taxon>Papilionoideae</taxon>
        <taxon>50 kb inversion clade</taxon>
        <taxon>NPAAA clade</taxon>
        <taxon>indigoferoid/millettioid clade</taxon>
        <taxon>Phaseoleae</taxon>
        <taxon>Cajanus</taxon>
    </lineage>
</organism>
<dbReference type="Gramene" id="C.cajan_09425.t">
    <property type="protein sequence ID" value="C.cajan_09425.t.cds1"/>
    <property type="gene ID" value="C.cajan_09425"/>
</dbReference>
<dbReference type="InterPro" id="IPR013103">
    <property type="entry name" value="RVT_2"/>
</dbReference>
<accession>A0A151TTU1</accession>
<dbReference type="EMBL" id="CM003605">
    <property type="protein sequence ID" value="KYP70473.1"/>
    <property type="molecule type" value="Genomic_DNA"/>
</dbReference>
<evidence type="ECO:0000313" key="2">
    <source>
        <dbReference type="EMBL" id="KYP70473.1"/>
    </source>
</evidence>
<protein>
    <submittedName>
        <fullName evidence="2">Retrovirus-related Pol polyprotein from transposon TNT 1-94</fullName>
    </submittedName>
</protein>
<evidence type="ECO:0000259" key="1">
    <source>
        <dbReference type="Pfam" id="PF07727"/>
    </source>
</evidence>
<name>A0A151TTU1_CAJCA</name>
<proteinExistence type="predicted"/>